<reference evidence="1 2" key="1">
    <citation type="submission" date="2019-07" db="EMBL/GenBank/DDBJ databases">
        <title>Whole genome shotgun sequence of Brevifollis gellanilyticus NBRC 108608.</title>
        <authorList>
            <person name="Hosoyama A."/>
            <person name="Uohara A."/>
            <person name="Ohji S."/>
            <person name="Ichikawa N."/>
        </authorList>
    </citation>
    <scope>NUCLEOTIDE SEQUENCE [LARGE SCALE GENOMIC DNA]</scope>
    <source>
        <strain evidence="1 2">NBRC 108608</strain>
    </source>
</reference>
<accession>A0A512M5G2</accession>
<evidence type="ECO:0000313" key="2">
    <source>
        <dbReference type="Proteomes" id="UP000321577"/>
    </source>
</evidence>
<sequence>MVQLTEYHLGYHPGIKAWVLFRPAEETATQIYVGSTRAQAIHAAARSLEGSGSYLCIYTEDGQLDQQRLFPLSTRGKEKAVLTGLPPPCRKELAAS</sequence>
<dbReference type="RefSeq" id="WP_146849561.1">
    <property type="nucleotide sequence ID" value="NZ_BKAG01000006.1"/>
</dbReference>
<protein>
    <submittedName>
        <fullName evidence="1">Uncharacterized protein</fullName>
    </submittedName>
</protein>
<gene>
    <name evidence="1" type="ORF">BGE01nite_12660</name>
</gene>
<organism evidence="1 2">
    <name type="scientific">Brevifollis gellanilyticus</name>
    <dbReference type="NCBI Taxonomy" id="748831"/>
    <lineage>
        <taxon>Bacteria</taxon>
        <taxon>Pseudomonadati</taxon>
        <taxon>Verrucomicrobiota</taxon>
        <taxon>Verrucomicrobiia</taxon>
        <taxon>Verrucomicrobiales</taxon>
        <taxon>Verrucomicrobiaceae</taxon>
    </lineage>
</organism>
<dbReference type="Proteomes" id="UP000321577">
    <property type="component" value="Unassembled WGS sequence"/>
</dbReference>
<dbReference type="AlphaFoldDB" id="A0A512M5G2"/>
<evidence type="ECO:0000313" key="1">
    <source>
        <dbReference type="EMBL" id="GEP41975.1"/>
    </source>
</evidence>
<dbReference type="EMBL" id="BKAG01000006">
    <property type="protein sequence ID" value="GEP41975.1"/>
    <property type="molecule type" value="Genomic_DNA"/>
</dbReference>
<comment type="caution">
    <text evidence="1">The sequence shown here is derived from an EMBL/GenBank/DDBJ whole genome shotgun (WGS) entry which is preliminary data.</text>
</comment>
<proteinExistence type="predicted"/>
<name>A0A512M5G2_9BACT</name>
<keyword evidence="2" id="KW-1185">Reference proteome</keyword>